<proteinExistence type="predicted"/>
<evidence type="ECO:0000313" key="2">
    <source>
        <dbReference type="EMBL" id="TDO27349.1"/>
    </source>
</evidence>
<reference evidence="2 3" key="1">
    <citation type="submission" date="2019-03" db="EMBL/GenBank/DDBJ databases">
        <title>Genomic Encyclopedia of Type Strains, Phase III (KMG-III): the genomes of soil and plant-associated and newly described type strains.</title>
        <authorList>
            <person name="Whitman W."/>
        </authorList>
    </citation>
    <scope>NUCLEOTIDE SEQUENCE [LARGE SCALE GENOMIC DNA]</scope>
    <source>
        <strain evidence="2 3">VKM Ac-2527</strain>
    </source>
</reference>
<dbReference type="EMBL" id="SNWQ01000063">
    <property type="protein sequence ID" value="TDO27349.1"/>
    <property type="molecule type" value="Genomic_DNA"/>
</dbReference>
<sequence>MEPEQLVSMAIEAAEEGLSAGELPIGAVLVSGGEVIGRSFTQEKAQARRLVHAELLAMNAVDRQWGWDERPGPLVLATTLEPCLMCLGAAMTMCVSEIYYALASPGDGASGVAAKWQPAAPDTPFSRLPKLMGGLLSDQVRTLFARYAETATGEGARQWARGLAEQPT</sequence>
<comment type="caution">
    <text evidence="2">The sequence shown here is derived from an EMBL/GenBank/DDBJ whole genome shotgun (WGS) entry which is preliminary data.</text>
</comment>
<dbReference type="PANTHER" id="PTHR11079">
    <property type="entry name" value="CYTOSINE DEAMINASE FAMILY MEMBER"/>
    <property type="match status" value="1"/>
</dbReference>
<evidence type="ECO:0000313" key="3">
    <source>
        <dbReference type="Proteomes" id="UP000295388"/>
    </source>
</evidence>
<organism evidence="2 3">
    <name type="scientific">Kribbella caucasensis</name>
    <dbReference type="NCBI Taxonomy" id="2512215"/>
    <lineage>
        <taxon>Bacteria</taxon>
        <taxon>Bacillati</taxon>
        <taxon>Actinomycetota</taxon>
        <taxon>Actinomycetes</taxon>
        <taxon>Propionibacteriales</taxon>
        <taxon>Kribbellaceae</taxon>
        <taxon>Kribbella</taxon>
    </lineage>
</organism>
<dbReference type="PROSITE" id="PS51747">
    <property type="entry name" value="CYT_DCMP_DEAMINASES_2"/>
    <property type="match status" value="1"/>
</dbReference>
<dbReference type="GO" id="GO:0002100">
    <property type="term" value="P:tRNA wobble adenosine to inosine editing"/>
    <property type="evidence" value="ECO:0007669"/>
    <property type="project" value="TreeGrafter"/>
</dbReference>
<dbReference type="Gene3D" id="3.40.140.10">
    <property type="entry name" value="Cytidine Deaminase, domain 2"/>
    <property type="match status" value="1"/>
</dbReference>
<dbReference type="InterPro" id="IPR016193">
    <property type="entry name" value="Cytidine_deaminase-like"/>
</dbReference>
<name>A0A4R6IX75_9ACTN</name>
<dbReference type="Pfam" id="PF00383">
    <property type="entry name" value="dCMP_cyt_deam_1"/>
    <property type="match status" value="1"/>
</dbReference>
<dbReference type="OrthoDB" id="9802676at2"/>
<gene>
    <name evidence="2" type="ORF">EV643_1633</name>
</gene>
<dbReference type="Proteomes" id="UP000295388">
    <property type="component" value="Unassembled WGS sequence"/>
</dbReference>
<dbReference type="InterPro" id="IPR002125">
    <property type="entry name" value="CMP_dCMP_dom"/>
</dbReference>
<dbReference type="SUPFAM" id="SSF53927">
    <property type="entry name" value="Cytidine deaminase-like"/>
    <property type="match status" value="1"/>
</dbReference>
<evidence type="ECO:0000259" key="1">
    <source>
        <dbReference type="PROSITE" id="PS51747"/>
    </source>
</evidence>
<accession>A0A4R6IX75</accession>
<feature type="domain" description="CMP/dCMP-type deaminase" evidence="1">
    <location>
        <begin position="1"/>
        <end position="113"/>
    </location>
</feature>
<protein>
    <submittedName>
        <fullName evidence="2">tRNA(Adenine34) deaminase</fullName>
    </submittedName>
</protein>
<dbReference type="PANTHER" id="PTHR11079:SF179">
    <property type="entry name" value="TRNA(ADENINE(34)) DEAMINASE, CHLOROPLASTIC"/>
    <property type="match status" value="1"/>
</dbReference>
<keyword evidence="3" id="KW-1185">Reference proteome</keyword>
<dbReference type="GO" id="GO:0008251">
    <property type="term" value="F:tRNA-specific adenosine deaminase activity"/>
    <property type="evidence" value="ECO:0007669"/>
    <property type="project" value="TreeGrafter"/>
</dbReference>
<dbReference type="AlphaFoldDB" id="A0A4R6IX75"/>
<dbReference type="RefSeq" id="WP_133806111.1">
    <property type="nucleotide sequence ID" value="NZ_SNWQ01000063.1"/>
</dbReference>
<dbReference type="CDD" id="cd01285">
    <property type="entry name" value="nucleoside_deaminase"/>
    <property type="match status" value="1"/>
</dbReference>